<dbReference type="AlphaFoldDB" id="A0AAJ2H301"/>
<comment type="caution">
    <text evidence="1">The sequence shown here is derived from an EMBL/GenBank/DDBJ whole genome shotgun (WGS) entry which is preliminary data.</text>
</comment>
<feature type="non-terminal residue" evidence="1">
    <location>
        <position position="97"/>
    </location>
</feature>
<reference evidence="1" key="1">
    <citation type="submission" date="2023-04" db="EMBL/GenBank/DDBJ databases">
        <title>Genomic characterization of faba bean (Vicia faba) microsymbionts in Mexican soils.</title>
        <authorList>
            <person name="Rivera Orduna F.N."/>
            <person name="Guevara-Luna J."/>
            <person name="Yan J."/>
            <person name="Arroyo-Herrera I."/>
            <person name="Li Y."/>
            <person name="Vasquez-Murrieta M.S."/>
            <person name="Wang E.T."/>
        </authorList>
    </citation>
    <scope>NUCLEOTIDE SEQUENCE</scope>
    <source>
        <strain evidence="1">CH26</strain>
    </source>
</reference>
<protein>
    <submittedName>
        <fullName evidence="1">Chaperone modulator CbpM</fullName>
    </submittedName>
</protein>
<dbReference type="RefSeq" id="WP_310866155.1">
    <property type="nucleotide sequence ID" value="NZ_JAVLSF010000378.1"/>
</dbReference>
<sequence>MRQIIIRDIVVDDRSVDYTIIDQHTPLSLDDFVKACGQPYDWVVALVEHSILEKPNSQPEQWYFMGEEVARARRAWRLQRDFDANLSAVAVMLDLLD</sequence>
<dbReference type="Pfam" id="PF13591">
    <property type="entry name" value="MerR_2"/>
    <property type="match status" value="1"/>
</dbReference>
<evidence type="ECO:0000313" key="2">
    <source>
        <dbReference type="Proteomes" id="UP001268610"/>
    </source>
</evidence>
<dbReference type="Proteomes" id="UP001268610">
    <property type="component" value="Unassembled WGS sequence"/>
</dbReference>
<gene>
    <name evidence="1" type="ORF">RJJ65_36355</name>
</gene>
<proteinExistence type="predicted"/>
<organism evidence="1 2">
    <name type="scientific">Rhizobium hidalgonense</name>
    <dbReference type="NCBI Taxonomy" id="1538159"/>
    <lineage>
        <taxon>Bacteria</taxon>
        <taxon>Pseudomonadati</taxon>
        <taxon>Pseudomonadota</taxon>
        <taxon>Alphaproteobacteria</taxon>
        <taxon>Hyphomicrobiales</taxon>
        <taxon>Rhizobiaceae</taxon>
        <taxon>Rhizobium/Agrobacterium group</taxon>
        <taxon>Rhizobium</taxon>
    </lineage>
</organism>
<dbReference type="EMBL" id="JAVLSF010000378">
    <property type="protein sequence ID" value="MDR9778009.1"/>
    <property type="molecule type" value="Genomic_DNA"/>
</dbReference>
<evidence type="ECO:0000313" key="1">
    <source>
        <dbReference type="EMBL" id="MDR9778009.1"/>
    </source>
</evidence>
<accession>A0AAJ2H301</accession>
<name>A0AAJ2H301_9HYPH</name>
<dbReference type="Gene3D" id="1.10.1660.10">
    <property type="match status" value="1"/>
</dbReference>